<evidence type="ECO:0000256" key="7">
    <source>
        <dbReference type="ARBA" id="ARBA00023125"/>
    </source>
</evidence>
<dbReference type="EMBL" id="UYSL01020690">
    <property type="protein sequence ID" value="VDL75774.1"/>
    <property type="molecule type" value="Genomic_DNA"/>
</dbReference>
<feature type="domain" description="Nuclear receptor" evidence="12">
    <location>
        <begin position="24"/>
        <end position="100"/>
    </location>
</feature>
<evidence type="ECO:0000313" key="16">
    <source>
        <dbReference type="WBParaSite" id="NBR_0001218401-mRNA-1"/>
    </source>
</evidence>
<dbReference type="Proteomes" id="UP000271162">
    <property type="component" value="Unassembled WGS sequence"/>
</dbReference>
<keyword evidence="7 11" id="KW-0238">DNA-binding</keyword>
<keyword evidence="3 11" id="KW-0479">Metal-binding</keyword>
<keyword evidence="4 11" id="KW-0863">Zinc-finger</keyword>
<dbReference type="PROSITE" id="PS00031">
    <property type="entry name" value="NUCLEAR_REC_DBD_1"/>
    <property type="match status" value="1"/>
</dbReference>
<evidence type="ECO:0000313" key="14">
    <source>
        <dbReference type="EMBL" id="VDL75774.1"/>
    </source>
</evidence>
<comment type="subcellular location">
    <subcellularLocation>
        <location evidence="1 11">Nucleus</location>
    </subcellularLocation>
</comment>
<evidence type="ECO:0000256" key="10">
    <source>
        <dbReference type="ARBA" id="ARBA00023242"/>
    </source>
</evidence>
<proteinExistence type="inferred from homology"/>
<dbReference type="Gene3D" id="1.10.565.10">
    <property type="entry name" value="Retinoid X Receptor"/>
    <property type="match status" value="1"/>
</dbReference>
<evidence type="ECO:0000259" key="12">
    <source>
        <dbReference type="PROSITE" id="PS51030"/>
    </source>
</evidence>
<accession>A0A0N4Y7P1</accession>
<dbReference type="Gene3D" id="3.30.50.10">
    <property type="entry name" value="Erythroid Transcription Factor GATA-1, subunit A"/>
    <property type="match status" value="1"/>
</dbReference>
<comment type="similarity">
    <text evidence="2 11">Belongs to the nuclear hormone receptor family.</text>
</comment>
<dbReference type="InterPro" id="IPR051152">
    <property type="entry name" value="C.elegans_Orphan_NR"/>
</dbReference>
<keyword evidence="9 11" id="KW-0675">Receptor</keyword>
<feature type="domain" description="NR LBD" evidence="13">
    <location>
        <begin position="201"/>
        <end position="475"/>
    </location>
</feature>
<evidence type="ECO:0000256" key="5">
    <source>
        <dbReference type="ARBA" id="ARBA00022833"/>
    </source>
</evidence>
<dbReference type="SMART" id="SM00399">
    <property type="entry name" value="ZnF_C4"/>
    <property type="match status" value="1"/>
</dbReference>
<dbReference type="Pfam" id="PF00105">
    <property type="entry name" value="zf-C4"/>
    <property type="match status" value="1"/>
</dbReference>
<dbReference type="STRING" id="27835.A0A0N4Y7P1"/>
<dbReference type="OMA" id="IIWHIAG"/>
<protein>
    <submittedName>
        <fullName evidence="16">Nuclear receptor domain-containing protein</fullName>
    </submittedName>
</protein>
<evidence type="ECO:0000256" key="9">
    <source>
        <dbReference type="ARBA" id="ARBA00023170"/>
    </source>
</evidence>
<dbReference type="WBParaSite" id="NBR_0001218401-mRNA-1">
    <property type="protein sequence ID" value="NBR_0001218401-mRNA-1"/>
    <property type="gene ID" value="NBR_0001218401"/>
</dbReference>
<dbReference type="PROSITE" id="PS51843">
    <property type="entry name" value="NR_LBD"/>
    <property type="match status" value="1"/>
</dbReference>
<dbReference type="SMART" id="SM00430">
    <property type="entry name" value="HOLI"/>
    <property type="match status" value="1"/>
</dbReference>
<dbReference type="InterPro" id="IPR000536">
    <property type="entry name" value="Nucl_hrmn_rcpt_lig-bd"/>
</dbReference>
<evidence type="ECO:0000256" key="4">
    <source>
        <dbReference type="ARBA" id="ARBA00022771"/>
    </source>
</evidence>
<dbReference type="PROSITE" id="PS51030">
    <property type="entry name" value="NUCLEAR_REC_DBD_2"/>
    <property type="match status" value="1"/>
</dbReference>
<evidence type="ECO:0000256" key="11">
    <source>
        <dbReference type="RuleBase" id="RU004334"/>
    </source>
</evidence>
<dbReference type="CDD" id="cd06960">
    <property type="entry name" value="NR_DBD_HNF4A"/>
    <property type="match status" value="1"/>
</dbReference>
<evidence type="ECO:0000313" key="15">
    <source>
        <dbReference type="Proteomes" id="UP000271162"/>
    </source>
</evidence>
<dbReference type="SUPFAM" id="SSF48508">
    <property type="entry name" value="Nuclear receptor ligand-binding domain"/>
    <property type="match status" value="1"/>
</dbReference>
<keyword evidence="10 11" id="KW-0539">Nucleus</keyword>
<reference evidence="14 15" key="2">
    <citation type="submission" date="2018-11" db="EMBL/GenBank/DDBJ databases">
        <authorList>
            <consortium name="Pathogen Informatics"/>
        </authorList>
    </citation>
    <scope>NUCLEOTIDE SEQUENCE [LARGE SCALE GENOMIC DNA]</scope>
</reference>
<dbReference type="PANTHER" id="PTHR45680:SF29">
    <property type="entry name" value="NUCLEAR HORMONE RECEPTOR FAMILY"/>
    <property type="match status" value="1"/>
</dbReference>
<evidence type="ECO:0000256" key="8">
    <source>
        <dbReference type="ARBA" id="ARBA00023163"/>
    </source>
</evidence>
<reference evidence="16" key="1">
    <citation type="submission" date="2017-02" db="UniProtKB">
        <authorList>
            <consortium name="WormBaseParasite"/>
        </authorList>
    </citation>
    <scope>IDENTIFICATION</scope>
</reference>
<name>A0A0N4Y7P1_NIPBR</name>
<keyword evidence="8 11" id="KW-0804">Transcription</keyword>
<dbReference type="InterPro" id="IPR001628">
    <property type="entry name" value="Znf_hrmn_rcpt"/>
</dbReference>
<dbReference type="PANTHER" id="PTHR45680">
    <property type="entry name" value="NUCLEAR HORMONE RECEPTOR FAMILY"/>
    <property type="match status" value="1"/>
</dbReference>
<organism evidence="16">
    <name type="scientific">Nippostrongylus brasiliensis</name>
    <name type="common">Rat hookworm</name>
    <dbReference type="NCBI Taxonomy" id="27835"/>
    <lineage>
        <taxon>Eukaryota</taxon>
        <taxon>Metazoa</taxon>
        <taxon>Ecdysozoa</taxon>
        <taxon>Nematoda</taxon>
        <taxon>Chromadorea</taxon>
        <taxon>Rhabditida</taxon>
        <taxon>Rhabditina</taxon>
        <taxon>Rhabditomorpha</taxon>
        <taxon>Strongyloidea</taxon>
        <taxon>Heligmosomidae</taxon>
        <taxon>Nippostrongylus</taxon>
    </lineage>
</organism>
<evidence type="ECO:0000256" key="3">
    <source>
        <dbReference type="ARBA" id="ARBA00022723"/>
    </source>
</evidence>
<dbReference type="GO" id="GO:0000978">
    <property type="term" value="F:RNA polymerase II cis-regulatory region sequence-specific DNA binding"/>
    <property type="evidence" value="ECO:0007669"/>
    <property type="project" value="InterPro"/>
</dbReference>
<dbReference type="InterPro" id="IPR035500">
    <property type="entry name" value="NHR-like_dom_sf"/>
</dbReference>
<dbReference type="GO" id="GO:0005634">
    <property type="term" value="C:nucleus"/>
    <property type="evidence" value="ECO:0007669"/>
    <property type="project" value="UniProtKB-SubCell"/>
</dbReference>
<sequence length="486" mass="55703">MHTSEHGSHIKRKTGRRALKTPVHGDCQVCGQPGHGSHFGVLACRACAAFFRRTVVMNRQYTCRRANGSCQISKDERYLCRLCRFNKCLALGMTPDNVQWNRDVLSTTVEGRKQSAKRLARTMVDTPNDLDDGNDYVPQGELNQQANCSFEDCIRPSPIIPESKPPLNDDTFMSYSMSSDSCASGNQLQPIRTPAKRHIFDISHIMTKLRGILSDFQPTDANIPNEPLKRMHYALLRHRRSQRRAVDLKVVETLSVVDMWSFWEAQLYALAEWMMHCKEFAALPLEEKVILFKNSWMLWQRFERITMSIELFGWRTVNEKILALTDQIAVNSETMRITDMSCLTDHDPGYIKRMFKPFTGRLTEEVAKSCLEISLNPIEVAYVLCTLIWHVEGKPVSPDTLTVAELYRERISDDLHQFYTDVTITPNYAARLIRIMSIVHNIESNTAAVVSRATVQRWIHHREREDAPSQCTGGILCKYFLPALTE</sequence>
<gene>
    <name evidence="14" type="ORF">NBR_LOCUS12185</name>
</gene>
<dbReference type="InterPro" id="IPR013088">
    <property type="entry name" value="Znf_NHR/GATA"/>
</dbReference>
<keyword evidence="5 11" id="KW-0862">Zinc</keyword>
<evidence type="ECO:0000259" key="13">
    <source>
        <dbReference type="PROSITE" id="PS51843"/>
    </source>
</evidence>
<dbReference type="InterPro" id="IPR049636">
    <property type="entry name" value="HNF4-like_DBD"/>
</dbReference>
<evidence type="ECO:0000256" key="1">
    <source>
        <dbReference type="ARBA" id="ARBA00004123"/>
    </source>
</evidence>
<dbReference type="SUPFAM" id="SSF57716">
    <property type="entry name" value="Glucocorticoid receptor-like (DNA-binding domain)"/>
    <property type="match status" value="1"/>
</dbReference>
<dbReference type="PRINTS" id="PR00047">
    <property type="entry name" value="STROIDFINGER"/>
</dbReference>
<dbReference type="AlphaFoldDB" id="A0A0N4Y7P1"/>
<dbReference type="Pfam" id="PF00104">
    <property type="entry name" value="Hormone_recep"/>
    <property type="match status" value="1"/>
</dbReference>
<evidence type="ECO:0000256" key="2">
    <source>
        <dbReference type="ARBA" id="ARBA00005993"/>
    </source>
</evidence>
<dbReference type="GO" id="GO:0008270">
    <property type="term" value="F:zinc ion binding"/>
    <property type="evidence" value="ECO:0007669"/>
    <property type="project" value="UniProtKB-KW"/>
</dbReference>
<keyword evidence="15" id="KW-1185">Reference proteome</keyword>
<evidence type="ECO:0000256" key="6">
    <source>
        <dbReference type="ARBA" id="ARBA00023015"/>
    </source>
</evidence>
<dbReference type="GO" id="GO:0003700">
    <property type="term" value="F:DNA-binding transcription factor activity"/>
    <property type="evidence" value="ECO:0007669"/>
    <property type="project" value="InterPro"/>
</dbReference>
<keyword evidence="6 11" id="KW-0805">Transcription regulation</keyword>